<dbReference type="AlphaFoldDB" id="A0A5B1LLS2"/>
<dbReference type="Pfam" id="PF00534">
    <property type="entry name" value="Glycos_transf_1"/>
    <property type="match status" value="1"/>
</dbReference>
<dbReference type="InterPro" id="IPR028098">
    <property type="entry name" value="Glyco_trans_4-like_N"/>
</dbReference>
<evidence type="ECO:0000256" key="3">
    <source>
        <dbReference type="SAM" id="MobiDB-lite"/>
    </source>
</evidence>
<evidence type="ECO:0000259" key="4">
    <source>
        <dbReference type="Pfam" id="PF00534"/>
    </source>
</evidence>
<keyword evidence="2 6" id="KW-0808">Transferase</keyword>
<dbReference type="GO" id="GO:0016757">
    <property type="term" value="F:glycosyltransferase activity"/>
    <property type="evidence" value="ECO:0007669"/>
    <property type="project" value="UniProtKB-KW"/>
</dbReference>
<name>A0A5B1LLS2_9ACTN</name>
<dbReference type="SUPFAM" id="SSF53756">
    <property type="entry name" value="UDP-Glycosyltransferase/glycogen phosphorylase"/>
    <property type="match status" value="1"/>
</dbReference>
<dbReference type="RefSeq" id="WP_149726905.1">
    <property type="nucleotide sequence ID" value="NZ_VUJV01000001.1"/>
</dbReference>
<keyword evidence="1" id="KW-0328">Glycosyltransferase</keyword>
<evidence type="ECO:0000259" key="5">
    <source>
        <dbReference type="Pfam" id="PF13579"/>
    </source>
</evidence>
<comment type="caution">
    <text evidence="6">The sequence shown here is derived from an EMBL/GenBank/DDBJ whole genome shotgun (WGS) entry which is preliminary data.</text>
</comment>
<feature type="compositionally biased region" description="Basic residues" evidence="3">
    <location>
        <begin position="1015"/>
        <end position="1025"/>
    </location>
</feature>
<evidence type="ECO:0000313" key="6">
    <source>
        <dbReference type="EMBL" id="KAA1421444.1"/>
    </source>
</evidence>
<organism evidence="6 7">
    <name type="scientific">Nocardioides humilatus</name>
    <dbReference type="NCBI Taxonomy" id="2607660"/>
    <lineage>
        <taxon>Bacteria</taxon>
        <taxon>Bacillati</taxon>
        <taxon>Actinomycetota</taxon>
        <taxon>Actinomycetes</taxon>
        <taxon>Propionibacteriales</taxon>
        <taxon>Nocardioidaceae</taxon>
        <taxon>Nocardioides</taxon>
    </lineage>
</organism>
<protein>
    <submittedName>
        <fullName evidence="6">Glycosyltransferase family 4 protein</fullName>
    </submittedName>
</protein>
<reference evidence="6 7" key="1">
    <citation type="submission" date="2019-09" db="EMBL/GenBank/DDBJ databases">
        <title>Nocardioides panacisoli sp. nov., isolated from the soil of a ginseng field.</title>
        <authorList>
            <person name="Cho C."/>
        </authorList>
    </citation>
    <scope>NUCLEOTIDE SEQUENCE [LARGE SCALE GENOMIC DNA]</scope>
    <source>
        <strain evidence="6 7">BN130099</strain>
    </source>
</reference>
<sequence length="1025" mass="112128">MQRDDFVVKRFPGIESVGVSDARSRLRVAIVTEEIIGPVRNGGIASTYYHLAKGLAAEGHEVHVLFLKGAVVQDETPEFWVDRYAEFGVTLHYLAIPDAKVWAASPTWQARYAGAYEWLRDQDPFDVVHTSEWRGGLVYALMAKRLGLAFRDTLFLVKTSSPHIWNRHYQMLPITDTNLVTAAYAEQKCVELADVVIGGSAHLLSFMERIGYELPPANVFVQPNIVDFSNVPVIDQRPGEPRQHGDVVRSRDLVFFGRLEARKGIEIFCSAIDLLHERGEIPDSVTFLGKWGGRLAAQGGLSPEQYIREKAETWSCPITVINDKNQPEALTFLTERDRIAVMPSLIENSTMAVYETLEQRVPFIATAVGGTPELIAEDDHATCLVEPTAQALAERLEAALREGQVIAHPAFANDANLEVWYGYHAHLAQLIDEHGRHEAVAQLVAGVDEPGAPVETVSHVALVRRDDSLEDLIKACHAETPDELVLGYTDPHVRAAIEKVRPLLDEACPQVRVVNCIGQTSGTALNTLAVTQTCDAVLVADGLTALPQAGFFAAARTALAHRPGVLFTTFFAPEGTRLGLPLGGDVATQFLTSRAYGPEVFAVRADTFASIGTFEPYDARHGIVHEYVTRAAEAGHDLLVLPEPLLAWPAAEAEATAFVADQLYAYLKAKPLIDAAPLAQRKVLLAALSGAAGRPVGTVDEWMLRTDSVDPAQPQWLMPAMWGPESKRAATQRKVIFGVHTAKSEIWLYARGPGERRFRVRGDDVPVELVATRGVEGTDDYTTLSVFPVPSVWTPATSYPLLWSLHEGDEELISVFLRVNKVGARTFSLSGRAPALSARLLAEMMEQAPDQQATPTQWSLENAPTDPEEVLARSQEILAAPAGPAPAAVGSGLRSPERRGGWVVGDWLSGWAWDRQAPERVLQVAVMRGDQPLLVVPADVVDRSLEDVPGRGAHAYRIPVLPELLDGDDVRLAVWEGGSDVYRGGLHVDRTGEPRLRRQVDQGQPPAPSGPGAPSRKKRSWWGSR</sequence>
<feature type="domain" description="Glycosyl transferase family 1" evidence="4">
    <location>
        <begin position="242"/>
        <end position="403"/>
    </location>
</feature>
<feature type="region of interest" description="Disordered" evidence="3">
    <location>
        <begin position="986"/>
        <end position="1025"/>
    </location>
</feature>
<evidence type="ECO:0000256" key="1">
    <source>
        <dbReference type="ARBA" id="ARBA00022676"/>
    </source>
</evidence>
<dbReference type="PANTHER" id="PTHR12526">
    <property type="entry name" value="GLYCOSYLTRANSFERASE"/>
    <property type="match status" value="1"/>
</dbReference>
<dbReference type="Gene3D" id="3.40.50.2000">
    <property type="entry name" value="Glycogen Phosphorylase B"/>
    <property type="match status" value="2"/>
</dbReference>
<feature type="domain" description="Glycosyltransferase subfamily 4-like N-terminal" evidence="5">
    <location>
        <begin position="42"/>
        <end position="224"/>
    </location>
</feature>
<dbReference type="Proteomes" id="UP000325003">
    <property type="component" value="Unassembled WGS sequence"/>
</dbReference>
<evidence type="ECO:0000313" key="7">
    <source>
        <dbReference type="Proteomes" id="UP000325003"/>
    </source>
</evidence>
<feature type="compositionally biased region" description="Basic and acidic residues" evidence="3">
    <location>
        <begin position="986"/>
        <end position="1000"/>
    </location>
</feature>
<evidence type="ECO:0000256" key="2">
    <source>
        <dbReference type="ARBA" id="ARBA00022679"/>
    </source>
</evidence>
<accession>A0A5B1LLS2</accession>
<keyword evidence="7" id="KW-1185">Reference proteome</keyword>
<dbReference type="EMBL" id="VUJV01000001">
    <property type="protein sequence ID" value="KAA1421444.1"/>
    <property type="molecule type" value="Genomic_DNA"/>
</dbReference>
<dbReference type="PANTHER" id="PTHR12526:SF630">
    <property type="entry name" value="GLYCOSYLTRANSFERASE"/>
    <property type="match status" value="1"/>
</dbReference>
<dbReference type="InterPro" id="IPR001296">
    <property type="entry name" value="Glyco_trans_1"/>
</dbReference>
<reference evidence="6 7" key="2">
    <citation type="submission" date="2019-09" db="EMBL/GenBank/DDBJ databases">
        <authorList>
            <person name="Jin C."/>
        </authorList>
    </citation>
    <scope>NUCLEOTIDE SEQUENCE [LARGE SCALE GENOMIC DNA]</scope>
    <source>
        <strain evidence="6 7">BN130099</strain>
    </source>
</reference>
<dbReference type="CDD" id="cd03801">
    <property type="entry name" value="GT4_PimA-like"/>
    <property type="match status" value="1"/>
</dbReference>
<gene>
    <name evidence="6" type="ORF">F0U44_03910</name>
</gene>
<proteinExistence type="predicted"/>
<dbReference type="Pfam" id="PF13579">
    <property type="entry name" value="Glyco_trans_4_4"/>
    <property type="match status" value="1"/>
</dbReference>